<accession>A0A844W6J3</accession>
<dbReference type="SUPFAM" id="SSF54427">
    <property type="entry name" value="NTF2-like"/>
    <property type="match status" value="1"/>
</dbReference>
<name>A0A844W6J3_9RHOB</name>
<dbReference type="AlphaFoldDB" id="A0A844W6J3"/>
<evidence type="ECO:0000313" key="2">
    <source>
        <dbReference type="EMBL" id="MWB78685.1"/>
    </source>
</evidence>
<organism evidence="2 3">
    <name type="scientific">Pseudooceanicola pacificus</name>
    <dbReference type="NCBI Taxonomy" id="2676438"/>
    <lineage>
        <taxon>Bacteria</taxon>
        <taxon>Pseudomonadati</taxon>
        <taxon>Pseudomonadota</taxon>
        <taxon>Alphaproteobacteria</taxon>
        <taxon>Rhodobacterales</taxon>
        <taxon>Paracoccaceae</taxon>
        <taxon>Pseudooceanicola</taxon>
    </lineage>
</organism>
<proteinExistence type="predicted"/>
<keyword evidence="3" id="KW-1185">Reference proteome</keyword>
<protein>
    <recommendedName>
        <fullName evidence="1">SnoaL-like domain-containing protein</fullName>
    </recommendedName>
</protein>
<dbReference type="InterPro" id="IPR037401">
    <property type="entry name" value="SnoaL-like"/>
</dbReference>
<dbReference type="EMBL" id="WNXQ01000006">
    <property type="protein sequence ID" value="MWB78685.1"/>
    <property type="molecule type" value="Genomic_DNA"/>
</dbReference>
<evidence type="ECO:0000259" key="1">
    <source>
        <dbReference type="Pfam" id="PF13577"/>
    </source>
</evidence>
<dbReference type="Pfam" id="PF13577">
    <property type="entry name" value="SnoaL_4"/>
    <property type="match status" value="1"/>
</dbReference>
<comment type="caution">
    <text evidence="2">The sequence shown here is derived from an EMBL/GenBank/DDBJ whole genome shotgun (WGS) entry which is preliminary data.</text>
</comment>
<reference evidence="2 3" key="1">
    <citation type="submission" date="2019-11" db="EMBL/GenBank/DDBJ databases">
        <title>Pseudooceanicola pacifica sp. nov., isolated from deep-sea sediment of the Pacific Ocean.</title>
        <authorList>
            <person name="Lyu L."/>
        </authorList>
    </citation>
    <scope>NUCLEOTIDE SEQUENCE [LARGE SCALE GENOMIC DNA]</scope>
    <source>
        <strain evidence="2 3">216_PA32_1</strain>
    </source>
</reference>
<feature type="domain" description="SnoaL-like" evidence="1">
    <location>
        <begin position="41"/>
        <end position="168"/>
    </location>
</feature>
<dbReference type="Gene3D" id="3.10.450.50">
    <property type="match status" value="1"/>
</dbReference>
<sequence length="201" mass="22271">MRRLSRISPSGCPIPRCAGASAGRTRCNSISPEDAMNTTERLLVKSEIAERVLDYWNEVDTNWGAEAPAYFTEGGIFASHTSDMRLQGRDEIGAFYSWRISRGARTVRHIIDNLAVDPVSDSAARVRYVMTIWGRDGEGILPVTGPNAISQVEEEHERHAGRWLIRTRWVRGLFKGDTPTTIMPAAELDRARAARSDGAAS</sequence>
<dbReference type="InterPro" id="IPR032710">
    <property type="entry name" value="NTF2-like_dom_sf"/>
</dbReference>
<gene>
    <name evidence="2" type="ORF">GLS40_11660</name>
</gene>
<evidence type="ECO:0000313" key="3">
    <source>
        <dbReference type="Proteomes" id="UP000443843"/>
    </source>
</evidence>
<dbReference type="Proteomes" id="UP000443843">
    <property type="component" value="Unassembled WGS sequence"/>
</dbReference>